<keyword evidence="8 15" id="KW-0547">Nucleotide-binding</keyword>
<evidence type="ECO:0000256" key="9">
    <source>
        <dbReference type="ARBA" id="ARBA00022833"/>
    </source>
</evidence>
<dbReference type="CDD" id="cd17928">
    <property type="entry name" value="DEXDc_SecA"/>
    <property type="match status" value="1"/>
</dbReference>
<name>A0A2W5MT06_9BACT</name>
<dbReference type="InterPro" id="IPR004027">
    <property type="entry name" value="SEC_C_motif"/>
</dbReference>
<dbReference type="InterPro" id="IPR000185">
    <property type="entry name" value="SecA"/>
</dbReference>
<dbReference type="CDD" id="cd18803">
    <property type="entry name" value="SF2_C_secA"/>
    <property type="match status" value="1"/>
</dbReference>
<keyword evidence="9" id="KW-0862">Zinc</keyword>
<dbReference type="Gene3D" id="3.90.1440.10">
    <property type="entry name" value="SecA, preprotein cross-linking domain"/>
    <property type="match status" value="1"/>
</dbReference>
<dbReference type="Gene3D" id="1.10.3060.10">
    <property type="entry name" value="Helical scaffold and wing domains of SecA"/>
    <property type="match status" value="1"/>
</dbReference>
<dbReference type="FunFam" id="3.40.50.300:FF:000334">
    <property type="entry name" value="Protein translocase subunit SecA"/>
    <property type="match status" value="1"/>
</dbReference>
<dbReference type="SUPFAM" id="SSF81886">
    <property type="entry name" value="Helical scaffold and wing domains of SecA"/>
    <property type="match status" value="1"/>
</dbReference>
<protein>
    <recommendedName>
        <fullName evidence="15 16">Protein translocase subunit SecA</fullName>
        <ecNumber evidence="15">7.4.2.8</ecNumber>
    </recommendedName>
</protein>
<dbReference type="InterPro" id="IPR044722">
    <property type="entry name" value="SecA_SF2_C"/>
</dbReference>
<dbReference type="PANTHER" id="PTHR30612">
    <property type="entry name" value="SECA INNER MEMBRANE COMPONENT OF SEC PROTEIN SECRETION SYSTEM"/>
    <property type="match status" value="1"/>
</dbReference>
<dbReference type="Proteomes" id="UP000249417">
    <property type="component" value="Unassembled WGS sequence"/>
</dbReference>
<keyword evidence="3 15" id="KW-0813">Transport</keyword>
<dbReference type="PROSITE" id="PS01312">
    <property type="entry name" value="SECA"/>
    <property type="match status" value="1"/>
</dbReference>
<sequence length="911" mass="103708">MLLNLALKLFGSSNERYVRRLQAKVEPINALEPQFAALSDVELQGKTVEFRARLEKGEKLDSLLPEAFATVREAAKRVLGMRPFDVQLIGGIVLHEGRIAEMRTGEGKTLMATMPVYLNALTGKGVHVVTVNDYLAKRDSEWMGRIYNWLGLSVGVITGNLSDIERQNAYNSDITYGTNNEFGFDYLRDNMKFRLEQMVQRDFNFAIVDEVDSILIDEARTPLIISGPSEGSTEMYTKVDRIIPLLTPEDYEKDEKARSVSLSEIGNEHVEELLRAHGIMETGNMYDAANISLVHHVNQALRAHKLFAKDTDYIVKDDKVIIIDEFTGRMMEGRRYSEGLHQALEAKEKVKIQNENQTLASITFQNYFRMYPKLAGMTGTALTEQTEFAEIYNLGVVDIPTNVPVARKDHDDQIYKSIADKYEAIVELIHECAQHQQPVLVGTVSIEKSELLSELLKKRKVKHSVLNARYHEQEAQIVAQAGRPGAVTIATNMAGRGTDIKLGGNSDMLIEQAITPEMSDSEKDHIANRIRTEVERDQQIVKEAGGLYVIGTERHESRRIDNQLRGRSGRQGDPGASIFFLSVEDDLMRIFASDKMEMLLKSNMGLKDGEALTHPWLSKALERAQARVEQQNFEIRKNLLKFDNVMNDQRKVIYEQRREIMASNEEIDELIHEMRDDVITDLVYRTCPQGAYAEQWDADTLHHESQRILNLNLPIAEWIKEEDIDQQTVLHRLEEKAKTVLDSKIAVAGVDTFRRMTKNFLLQLLDQHWKEHLLNLDHLRQGINLRAFAQRDPLNEYKAEAFQMFEGMMNNLREAVTQTISYVEINVSPEVMEALRKQQAQLEAQQSKLQETRDDPALASQEEGKKKANNVTPMRKATFDQNDPATWHDTPRNSPCPCGSGKKYKHCHGSV</sequence>
<dbReference type="InterPro" id="IPR036266">
    <property type="entry name" value="SecA_Wing/Scaffold_sf"/>
</dbReference>
<keyword evidence="10 15" id="KW-0067">ATP-binding</keyword>
<dbReference type="GO" id="GO:0046872">
    <property type="term" value="F:metal ion binding"/>
    <property type="evidence" value="ECO:0007669"/>
    <property type="project" value="UniProtKB-KW"/>
</dbReference>
<keyword evidence="5 15" id="KW-0963">Cytoplasm</keyword>
<evidence type="ECO:0000256" key="5">
    <source>
        <dbReference type="ARBA" id="ARBA00022490"/>
    </source>
</evidence>
<dbReference type="SMART" id="SM00957">
    <property type="entry name" value="SecA_DEAD"/>
    <property type="match status" value="1"/>
</dbReference>
<dbReference type="GO" id="GO:0043952">
    <property type="term" value="P:protein transport by the Sec complex"/>
    <property type="evidence" value="ECO:0007669"/>
    <property type="project" value="UniProtKB-ARBA"/>
</dbReference>
<evidence type="ECO:0000256" key="4">
    <source>
        <dbReference type="ARBA" id="ARBA00022475"/>
    </source>
</evidence>
<dbReference type="EMBL" id="QFQB01000095">
    <property type="protein sequence ID" value="PZQ44382.1"/>
    <property type="molecule type" value="Genomic_DNA"/>
</dbReference>
<evidence type="ECO:0000256" key="16">
    <source>
        <dbReference type="RuleBase" id="RU003874"/>
    </source>
</evidence>
<evidence type="ECO:0000256" key="6">
    <source>
        <dbReference type="ARBA" id="ARBA00022519"/>
    </source>
</evidence>
<dbReference type="GO" id="GO:0065002">
    <property type="term" value="P:intracellular protein transmembrane transport"/>
    <property type="evidence" value="ECO:0007669"/>
    <property type="project" value="UniProtKB-UniRule"/>
</dbReference>
<keyword evidence="11 15" id="KW-0653">Protein transport</keyword>
<dbReference type="PRINTS" id="PR00906">
    <property type="entry name" value="SECA"/>
</dbReference>
<dbReference type="Pfam" id="PF02810">
    <property type="entry name" value="SEC-C"/>
    <property type="match status" value="1"/>
</dbReference>
<dbReference type="InterPro" id="IPR014001">
    <property type="entry name" value="Helicase_ATP-bd"/>
</dbReference>
<comment type="subunit">
    <text evidence="15">Monomer and homodimer. Part of the essential Sec protein translocation apparatus which comprises SecA, SecYEG and auxiliary proteins SecDF. Other proteins may also be involved.</text>
</comment>
<feature type="binding site" evidence="15">
    <location>
        <position position="87"/>
    </location>
    <ligand>
        <name>ATP</name>
        <dbReference type="ChEBI" id="CHEBI:30616"/>
    </ligand>
</feature>
<dbReference type="SUPFAM" id="SSF52540">
    <property type="entry name" value="P-loop containing nucleoside triphosphate hydrolases"/>
    <property type="match status" value="2"/>
</dbReference>
<dbReference type="SMART" id="SM00958">
    <property type="entry name" value="SecA_PP_bind"/>
    <property type="match status" value="1"/>
</dbReference>
<dbReference type="FunFam" id="3.90.1440.10:FF:000001">
    <property type="entry name" value="Preprotein translocase subunit SecA"/>
    <property type="match status" value="1"/>
</dbReference>
<dbReference type="PROSITE" id="PS51196">
    <property type="entry name" value="SECA_MOTOR_DEAD"/>
    <property type="match status" value="1"/>
</dbReference>
<evidence type="ECO:0000313" key="21">
    <source>
        <dbReference type="EMBL" id="PZQ44382.1"/>
    </source>
</evidence>
<dbReference type="NCBIfam" id="TIGR00963">
    <property type="entry name" value="secA"/>
    <property type="match status" value="1"/>
</dbReference>
<evidence type="ECO:0000256" key="2">
    <source>
        <dbReference type="ARBA" id="ARBA00007650"/>
    </source>
</evidence>
<organism evidence="21 22">
    <name type="scientific">Micavibrio aeruginosavorus</name>
    <dbReference type="NCBI Taxonomy" id="349221"/>
    <lineage>
        <taxon>Bacteria</taxon>
        <taxon>Pseudomonadati</taxon>
        <taxon>Bdellovibrionota</taxon>
        <taxon>Bdellovibrionia</taxon>
        <taxon>Bdellovibrionales</taxon>
        <taxon>Pseudobdellovibrionaceae</taxon>
        <taxon>Micavibrio</taxon>
    </lineage>
</organism>
<dbReference type="GO" id="GO:0017038">
    <property type="term" value="P:protein import"/>
    <property type="evidence" value="ECO:0007669"/>
    <property type="project" value="InterPro"/>
</dbReference>
<feature type="domain" description="Helicase C-terminal" evidence="19">
    <location>
        <begin position="424"/>
        <end position="614"/>
    </location>
</feature>
<dbReference type="Pfam" id="PF01043">
    <property type="entry name" value="SecA_PP_bind"/>
    <property type="match status" value="1"/>
</dbReference>
<dbReference type="GO" id="GO:0008564">
    <property type="term" value="F:protein-exporting ATPase activity"/>
    <property type="evidence" value="ECO:0007669"/>
    <property type="project" value="UniProtKB-EC"/>
</dbReference>
<gene>
    <name evidence="15" type="primary">secA</name>
    <name evidence="21" type="ORF">DI551_10235</name>
</gene>
<dbReference type="PANTHER" id="PTHR30612:SF0">
    <property type="entry name" value="CHLOROPLAST PROTEIN-TRANSPORTING ATPASE"/>
    <property type="match status" value="1"/>
</dbReference>
<proteinExistence type="inferred from homology"/>
<dbReference type="Gene3D" id="3.40.50.300">
    <property type="entry name" value="P-loop containing nucleotide triphosphate hydrolases"/>
    <property type="match status" value="2"/>
</dbReference>
<dbReference type="InterPro" id="IPR011115">
    <property type="entry name" value="SecA_DEAD"/>
</dbReference>
<dbReference type="GO" id="GO:0031522">
    <property type="term" value="C:cell envelope Sec protein transport complex"/>
    <property type="evidence" value="ECO:0007669"/>
    <property type="project" value="TreeGrafter"/>
</dbReference>
<dbReference type="InterPro" id="IPR001650">
    <property type="entry name" value="Helicase_C-like"/>
</dbReference>
<feature type="domain" description="SecA family profile" evidence="20">
    <location>
        <begin position="3"/>
        <end position="613"/>
    </location>
</feature>
<dbReference type="NCBIfam" id="NF009538">
    <property type="entry name" value="PRK12904.1"/>
    <property type="match status" value="1"/>
</dbReference>
<evidence type="ECO:0000313" key="22">
    <source>
        <dbReference type="Proteomes" id="UP000249417"/>
    </source>
</evidence>
<comment type="function">
    <text evidence="15">Part of the Sec protein translocase complex. Interacts with the SecYEG preprotein conducting channel. Has a central role in coupling the hydrolysis of ATP to the transfer of proteins into and across the cell membrane, serving as an ATP-driven molecular motor driving the stepwise translocation of polypeptide chains across the membrane.</text>
</comment>
<dbReference type="InterPro" id="IPR011130">
    <property type="entry name" value="SecA_preprotein_X-link_dom"/>
</dbReference>
<feature type="binding site" evidence="15">
    <location>
        <begin position="105"/>
        <end position="109"/>
    </location>
    <ligand>
        <name>ATP</name>
        <dbReference type="ChEBI" id="CHEBI:30616"/>
    </ligand>
</feature>
<dbReference type="GO" id="GO:0005524">
    <property type="term" value="F:ATP binding"/>
    <property type="evidence" value="ECO:0007669"/>
    <property type="project" value="UniProtKB-UniRule"/>
</dbReference>
<dbReference type="SUPFAM" id="SSF81767">
    <property type="entry name" value="Pre-protein crosslinking domain of SecA"/>
    <property type="match status" value="1"/>
</dbReference>
<dbReference type="InterPro" id="IPR036670">
    <property type="entry name" value="SecA_X-link_sf"/>
</dbReference>
<feature type="binding site" evidence="15">
    <location>
        <position position="499"/>
    </location>
    <ligand>
        <name>ATP</name>
        <dbReference type="ChEBI" id="CHEBI:30616"/>
    </ligand>
</feature>
<keyword evidence="14 15" id="KW-0472">Membrane</keyword>
<dbReference type="PROSITE" id="PS51192">
    <property type="entry name" value="HELICASE_ATP_BIND_1"/>
    <property type="match status" value="1"/>
</dbReference>
<dbReference type="Pfam" id="PF21090">
    <property type="entry name" value="P-loop_SecA"/>
    <property type="match status" value="1"/>
</dbReference>
<comment type="cofactor">
    <cofactor evidence="1">
        <name>Zn(2+)</name>
        <dbReference type="ChEBI" id="CHEBI:29105"/>
    </cofactor>
</comment>
<dbReference type="GO" id="GO:0005829">
    <property type="term" value="C:cytosol"/>
    <property type="evidence" value="ECO:0007669"/>
    <property type="project" value="TreeGrafter"/>
</dbReference>
<evidence type="ECO:0000256" key="12">
    <source>
        <dbReference type="ARBA" id="ARBA00022967"/>
    </source>
</evidence>
<evidence type="ECO:0000256" key="1">
    <source>
        <dbReference type="ARBA" id="ARBA00001947"/>
    </source>
</evidence>
<dbReference type="FunFam" id="1.10.3060.10:FF:000003">
    <property type="entry name" value="Protein translocase subunit SecA"/>
    <property type="match status" value="1"/>
</dbReference>
<comment type="catalytic activity">
    <reaction evidence="15">
        <text>ATP + H2O + cellular proteinSide 1 = ADP + phosphate + cellular proteinSide 2.</text>
        <dbReference type="EC" id="7.4.2.8"/>
    </reaction>
</comment>
<dbReference type="InterPro" id="IPR027417">
    <property type="entry name" value="P-loop_NTPase"/>
</dbReference>
<evidence type="ECO:0000256" key="11">
    <source>
        <dbReference type="ARBA" id="ARBA00022927"/>
    </source>
</evidence>
<dbReference type="HAMAP" id="MF_01382">
    <property type="entry name" value="SecA"/>
    <property type="match status" value="1"/>
</dbReference>
<evidence type="ECO:0000259" key="18">
    <source>
        <dbReference type="PROSITE" id="PS51192"/>
    </source>
</evidence>
<evidence type="ECO:0000256" key="15">
    <source>
        <dbReference type="HAMAP-Rule" id="MF_01382"/>
    </source>
</evidence>
<keyword evidence="4 15" id="KW-1003">Cell membrane</keyword>
<evidence type="ECO:0000256" key="7">
    <source>
        <dbReference type="ARBA" id="ARBA00022723"/>
    </source>
</evidence>
<evidence type="ECO:0000256" key="13">
    <source>
        <dbReference type="ARBA" id="ARBA00023010"/>
    </source>
</evidence>
<evidence type="ECO:0000256" key="17">
    <source>
        <dbReference type="SAM" id="MobiDB-lite"/>
    </source>
</evidence>
<dbReference type="Pfam" id="PF07516">
    <property type="entry name" value="SecA_SW"/>
    <property type="match status" value="1"/>
</dbReference>
<keyword evidence="12 15" id="KW-1278">Translocase</keyword>
<dbReference type="AlphaFoldDB" id="A0A2W5MT06"/>
<dbReference type="InterPro" id="IPR011116">
    <property type="entry name" value="SecA_Wing/Scaffold"/>
</dbReference>
<feature type="compositionally biased region" description="Basic residues" evidence="17">
    <location>
        <begin position="902"/>
        <end position="911"/>
    </location>
</feature>
<keyword evidence="6" id="KW-0997">Cell inner membrane</keyword>
<dbReference type="FunFam" id="3.40.50.300:FF:000113">
    <property type="entry name" value="Preprotein translocase subunit SecA"/>
    <property type="match status" value="1"/>
</dbReference>
<accession>A0A2W5MT06</accession>
<dbReference type="GO" id="GO:0006605">
    <property type="term" value="P:protein targeting"/>
    <property type="evidence" value="ECO:0007669"/>
    <property type="project" value="UniProtKB-UniRule"/>
</dbReference>
<feature type="region of interest" description="Disordered" evidence="17">
    <location>
        <begin position="845"/>
        <end position="911"/>
    </location>
</feature>
<feature type="compositionally biased region" description="Basic and acidic residues" evidence="17">
    <location>
        <begin position="850"/>
        <end position="866"/>
    </location>
</feature>
<dbReference type="InterPro" id="IPR020937">
    <property type="entry name" value="SecA_CS"/>
</dbReference>
<evidence type="ECO:0000256" key="8">
    <source>
        <dbReference type="ARBA" id="ARBA00022741"/>
    </source>
</evidence>
<feature type="domain" description="Helicase ATP-binding" evidence="18">
    <location>
        <begin position="89"/>
        <end position="247"/>
    </location>
</feature>
<evidence type="ECO:0000256" key="10">
    <source>
        <dbReference type="ARBA" id="ARBA00022840"/>
    </source>
</evidence>
<evidence type="ECO:0000256" key="14">
    <source>
        <dbReference type="ARBA" id="ARBA00023136"/>
    </source>
</evidence>
<dbReference type="Pfam" id="PF07517">
    <property type="entry name" value="SecA_DEAD"/>
    <property type="match status" value="1"/>
</dbReference>
<evidence type="ECO:0000259" key="20">
    <source>
        <dbReference type="PROSITE" id="PS51196"/>
    </source>
</evidence>
<evidence type="ECO:0000259" key="19">
    <source>
        <dbReference type="PROSITE" id="PS51194"/>
    </source>
</evidence>
<evidence type="ECO:0000256" key="3">
    <source>
        <dbReference type="ARBA" id="ARBA00022448"/>
    </source>
</evidence>
<comment type="caution">
    <text evidence="21">The sequence shown here is derived from an EMBL/GenBank/DDBJ whole genome shotgun (WGS) entry which is preliminary data.</text>
</comment>
<keyword evidence="7" id="KW-0479">Metal-binding</keyword>
<keyword evidence="13 15" id="KW-0811">Translocation</keyword>
<dbReference type="EC" id="7.4.2.8" evidence="15"/>
<dbReference type="InterPro" id="IPR014018">
    <property type="entry name" value="SecA_motor_DEAD"/>
</dbReference>
<comment type="similarity">
    <text evidence="2 15 16">Belongs to the SecA family.</text>
</comment>
<reference evidence="21 22" key="1">
    <citation type="submission" date="2017-08" db="EMBL/GenBank/DDBJ databases">
        <title>Infants hospitalized years apart are colonized by the same room-sourced microbial strains.</title>
        <authorList>
            <person name="Brooks B."/>
            <person name="Olm M.R."/>
            <person name="Firek B.A."/>
            <person name="Baker R."/>
            <person name="Thomas B.C."/>
            <person name="Morowitz M.J."/>
            <person name="Banfield J.F."/>
        </authorList>
    </citation>
    <scope>NUCLEOTIDE SEQUENCE [LARGE SCALE GENOMIC DNA]</scope>
    <source>
        <strain evidence="21">S2_005_002_R2_29</strain>
    </source>
</reference>
<dbReference type="GO" id="GO:0005886">
    <property type="term" value="C:plasma membrane"/>
    <property type="evidence" value="ECO:0007669"/>
    <property type="project" value="UniProtKB-SubCell"/>
</dbReference>
<comment type="subcellular location">
    <subcellularLocation>
        <location evidence="15">Cell membrane</location>
        <topology evidence="15">Peripheral membrane protein</topology>
        <orientation evidence="15">Cytoplasmic side</orientation>
    </subcellularLocation>
    <subcellularLocation>
        <location evidence="15">Cytoplasm</location>
    </subcellularLocation>
    <text evidence="15">Distribution is 50-50.</text>
</comment>
<dbReference type="PROSITE" id="PS51194">
    <property type="entry name" value="HELICASE_CTER"/>
    <property type="match status" value="1"/>
</dbReference>